<evidence type="ECO:0000313" key="1">
    <source>
        <dbReference type="EMBL" id="JAH91469.1"/>
    </source>
</evidence>
<reference evidence="1" key="2">
    <citation type="journal article" date="2015" name="Fish Shellfish Immunol.">
        <title>Early steps in the European eel (Anguilla anguilla)-Vibrio vulnificus interaction in the gills: Role of the RtxA13 toxin.</title>
        <authorList>
            <person name="Callol A."/>
            <person name="Pajuelo D."/>
            <person name="Ebbesson L."/>
            <person name="Teles M."/>
            <person name="MacKenzie S."/>
            <person name="Amaro C."/>
        </authorList>
    </citation>
    <scope>NUCLEOTIDE SEQUENCE</scope>
</reference>
<organism evidence="1">
    <name type="scientific">Anguilla anguilla</name>
    <name type="common">European freshwater eel</name>
    <name type="synonym">Muraena anguilla</name>
    <dbReference type="NCBI Taxonomy" id="7936"/>
    <lineage>
        <taxon>Eukaryota</taxon>
        <taxon>Metazoa</taxon>
        <taxon>Chordata</taxon>
        <taxon>Craniata</taxon>
        <taxon>Vertebrata</taxon>
        <taxon>Euteleostomi</taxon>
        <taxon>Actinopterygii</taxon>
        <taxon>Neopterygii</taxon>
        <taxon>Teleostei</taxon>
        <taxon>Anguilliformes</taxon>
        <taxon>Anguillidae</taxon>
        <taxon>Anguilla</taxon>
    </lineage>
</organism>
<protein>
    <submittedName>
        <fullName evidence="1">Uncharacterized protein</fullName>
    </submittedName>
</protein>
<dbReference type="AlphaFoldDB" id="A0A0E9WM49"/>
<proteinExistence type="predicted"/>
<reference evidence="1" key="1">
    <citation type="submission" date="2014-11" db="EMBL/GenBank/DDBJ databases">
        <authorList>
            <person name="Amaro Gonzalez C."/>
        </authorList>
    </citation>
    <scope>NUCLEOTIDE SEQUENCE</scope>
</reference>
<sequence>MASLQKLAPYFFGQRPHCSVNWGVIIWFTLLQNRHHISAKCHCRHLPETTLQRTTYNFTILQFLISS</sequence>
<accession>A0A0E9WM49</accession>
<name>A0A0E9WM49_ANGAN</name>
<dbReference type="EMBL" id="GBXM01017108">
    <property type="protein sequence ID" value="JAH91469.1"/>
    <property type="molecule type" value="Transcribed_RNA"/>
</dbReference>